<sequence>MEERQLKCFLAIAELGSVTRAADRLDIAQPSLSQMLLRLEDELSIKLFERTSRGVLLTEPGRIFREHANTILREMSRAREEIRNDDVFIHEKVSIGLPSSVSTLIGARLIVEAKKQFPGISINVSEAMSGHIRRWLEEGSLDVGVLYNVQDMRALSATQVAVEELFLVGPPRAFGPTDDYGIAVEPVSLAEPEKYPLILPTQQHGLRRFVDDKTRHNAFELNVAFELDSLLHIKTLVAQGLGYSLLAHAAILTELREQKLSAARIVKPVFRRGIFVVRNPAQIVTRASVRVNDLLITLMSDLIRQGEWLATRVSNSGSLTGVP</sequence>
<evidence type="ECO:0000256" key="5">
    <source>
        <dbReference type="ARBA" id="ARBA00023163"/>
    </source>
</evidence>
<dbReference type="InterPro" id="IPR036388">
    <property type="entry name" value="WH-like_DNA-bd_sf"/>
</dbReference>
<comment type="function">
    <text evidence="6">Transcriptional regulator of the ttuABCDE tartrate utilization operon.</text>
</comment>
<dbReference type="AlphaFoldDB" id="A0A7W5BPA7"/>
<evidence type="ECO:0000256" key="7">
    <source>
        <dbReference type="ARBA" id="ARBA00067332"/>
    </source>
</evidence>
<name>A0A7W5BPA7_9HYPH</name>
<dbReference type="PANTHER" id="PTHR30293">
    <property type="entry name" value="TRANSCRIPTIONAL REGULATORY PROTEIN NAC-RELATED"/>
    <property type="match status" value="1"/>
</dbReference>
<keyword evidence="4" id="KW-0010">Activator</keyword>
<dbReference type="Gene3D" id="3.40.190.290">
    <property type="match status" value="1"/>
</dbReference>
<dbReference type="GO" id="GO:2000142">
    <property type="term" value="P:regulation of DNA-templated transcription initiation"/>
    <property type="evidence" value="ECO:0007669"/>
    <property type="project" value="TreeGrafter"/>
</dbReference>
<organism evidence="10 11">
    <name type="scientific">Rhizobium pisi</name>
    <dbReference type="NCBI Taxonomy" id="574561"/>
    <lineage>
        <taxon>Bacteria</taxon>
        <taxon>Pseudomonadati</taxon>
        <taxon>Pseudomonadota</taxon>
        <taxon>Alphaproteobacteria</taxon>
        <taxon>Hyphomicrobiales</taxon>
        <taxon>Rhizobiaceae</taxon>
        <taxon>Rhizobium/Agrobacterium group</taxon>
        <taxon>Rhizobium</taxon>
    </lineage>
</organism>
<proteinExistence type="inferred from homology"/>
<protein>
    <recommendedName>
        <fullName evidence="7">HTH-type transcriptional regulator TtuA</fullName>
    </recommendedName>
    <alternativeName>
        <fullName evidence="8">Tartrate utilization transcriptional regulator</fullName>
    </alternativeName>
</protein>
<dbReference type="GO" id="GO:0003700">
    <property type="term" value="F:DNA-binding transcription factor activity"/>
    <property type="evidence" value="ECO:0007669"/>
    <property type="project" value="InterPro"/>
</dbReference>
<evidence type="ECO:0000256" key="3">
    <source>
        <dbReference type="ARBA" id="ARBA00023125"/>
    </source>
</evidence>
<dbReference type="InterPro" id="IPR036390">
    <property type="entry name" value="WH_DNA-bd_sf"/>
</dbReference>
<evidence type="ECO:0000256" key="8">
    <source>
        <dbReference type="ARBA" id="ARBA00083243"/>
    </source>
</evidence>
<dbReference type="EMBL" id="JACHXH010000016">
    <property type="protein sequence ID" value="MBB3136631.1"/>
    <property type="molecule type" value="Genomic_DNA"/>
</dbReference>
<evidence type="ECO:0000256" key="1">
    <source>
        <dbReference type="ARBA" id="ARBA00009437"/>
    </source>
</evidence>
<feature type="domain" description="HTH lysR-type" evidence="9">
    <location>
        <begin position="1"/>
        <end position="58"/>
    </location>
</feature>
<evidence type="ECO:0000313" key="11">
    <source>
        <dbReference type="Proteomes" id="UP000518315"/>
    </source>
</evidence>
<gene>
    <name evidence="10" type="ORF">FHS26_004388</name>
</gene>
<keyword evidence="3" id="KW-0238">DNA-binding</keyword>
<dbReference type="PRINTS" id="PR00039">
    <property type="entry name" value="HTHLYSR"/>
</dbReference>
<dbReference type="PROSITE" id="PS50931">
    <property type="entry name" value="HTH_LYSR"/>
    <property type="match status" value="1"/>
</dbReference>
<comment type="similarity">
    <text evidence="1">Belongs to the LysR transcriptional regulatory family.</text>
</comment>
<dbReference type="Proteomes" id="UP000518315">
    <property type="component" value="Unassembled WGS sequence"/>
</dbReference>
<reference evidence="10 11" key="1">
    <citation type="submission" date="2020-08" db="EMBL/GenBank/DDBJ databases">
        <title>Genomic Encyclopedia of Type Strains, Phase III (KMG-III): the genomes of soil and plant-associated and newly described type strains.</title>
        <authorList>
            <person name="Whitman W."/>
        </authorList>
    </citation>
    <scope>NUCLEOTIDE SEQUENCE [LARGE SCALE GENOMIC DNA]</scope>
    <source>
        <strain evidence="10 11">CECT 4113</strain>
    </source>
</reference>
<keyword evidence="11" id="KW-1185">Reference proteome</keyword>
<dbReference type="GO" id="GO:0003677">
    <property type="term" value="F:DNA binding"/>
    <property type="evidence" value="ECO:0007669"/>
    <property type="project" value="UniProtKB-KW"/>
</dbReference>
<evidence type="ECO:0000313" key="10">
    <source>
        <dbReference type="EMBL" id="MBB3136631.1"/>
    </source>
</evidence>
<dbReference type="SUPFAM" id="SSF53850">
    <property type="entry name" value="Periplasmic binding protein-like II"/>
    <property type="match status" value="1"/>
</dbReference>
<dbReference type="Pfam" id="PF03466">
    <property type="entry name" value="LysR_substrate"/>
    <property type="match status" value="1"/>
</dbReference>
<dbReference type="InterPro" id="IPR000847">
    <property type="entry name" value="LysR_HTH_N"/>
</dbReference>
<dbReference type="PANTHER" id="PTHR30293:SF0">
    <property type="entry name" value="NITROGEN ASSIMILATION REGULATORY PROTEIN NAC"/>
    <property type="match status" value="1"/>
</dbReference>
<dbReference type="Pfam" id="PF00126">
    <property type="entry name" value="HTH_1"/>
    <property type="match status" value="1"/>
</dbReference>
<dbReference type="FunFam" id="1.10.10.10:FF:000001">
    <property type="entry name" value="LysR family transcriptional regulator"/>
    <property type="match status" value="1"/>
</dbReference>
<evidence type="ECO:0000259" key="9">
    <source>
        <dbReference type="PROSITE" id="PS50931"/>
    </source>
</evidence>
<dbReference type="InterPro" id="IPR005119">
    <property type="entry name" value="LysR_subst-bd"/>
</dbReference>
<accession>A0A7W5BPA7</accession>
<dbReference type="RefSeq" id="WP_131614036.1">
    <property type="nucleotide sequence ID" value="NZ_JACHXH010000016.1"/>
</dbReference>
<keyword evidence="5" id="KW-0804">Transcription</keyword>
<dbReference type="SUPFAM" id="SSF46785">
    <property type="entry name" value="Winged helix' DNA-binding domain"/>
    <property type="match status" value="1"/>
</dbReference>
<dbReference type="Gene3D" id="1.10.10.10">
    <property type="entry name" value="Winged helix-like DNA-binding domain superfamily/Winged helix DNA-binding domain"/>
    <property type="match status" value="1"/>
</dbReference>
<evidence type="ECO:0000256" key="6">
    <source>
        <dbReference type="ARBA" id="ARBA00054626"/>
    </source>
</evidence>
<comment type="caution">
    <text evidence="10">The sequence shown here is derived from an EMBL/GenBank/DDBJ whole genome shotgun (WGS) entry which is preliminary data.</text>
</comment>
<keyword evidence="2" id="KW-0805">Transcription regulation</keyword>
<evidence type="ECO:0000256" key="4">
    <source>
        <dbReference type="ARBA" id="ARBA00023159"/>
    </source>
</evidence>
<evidence type="ECO:0000256" key="2">
    <source>
        <dbReference type="ARBA" id="ARBA00023015"/>
    </source>
</evidence>